<proteinExistence type="predicted"/>
<gene>
    <name evidence="2" type="ORF">SFC79_02765</name>
</gene>
<name>A0ABU5K6S9_9ACTN</name>
<protein>
    <recommendedName>
        <fullName evidence="4">Lipoprotein</fullName>
    </recommendedName>
</protein>
<feature type="region of interest" description="Disordered" evidence="1">
    <location>
        <begin position="44"/>
        <end position="75"/>
    </location>
</feature>
<dbReference type="EMBL" id="JAXQPW010000001">
    <property type="protein sequence ID" value="MDZ5660675.1"/>
    <property type="molecule type" value="Genomic_DNA"/>
</dbReference>
<evidence type="ECO:0008006" key="4">
    <source>
        <dbReference type="Google" id="ProtNLM"/>
    </source>
</evidence>
<sequence length="195" mass="21477">MVDRSPEWVVSGLLTLFSGRHLMHVRRALAAALAVPLLLAGCSEDKPEPKMPDPPPTSTSPTDEPTETETAEAESAEDFIRRWQAEALGAQNNGDTKDYRELGPRCRPCSDFADQVDQIYANGGSVELTSLRVVGVESAGGADQYRLTRVLGRTRVLDAKGDETQSFEGGREVLNVFLERTRESWRVKNFLRTAA</sequence>
<reference evidence="2 3" key="1">
    <citation type="submission" date="2023-11" db="EMBL/GenBank/DDBJ databases">
        <title>Novel species in genus Nocardioides.</title>
        <authorList>
            <person name="Zhou H."/>
        </authorList>
    </citation>
    <scope>NUCLEOTIDE SEQUENCE [LARGE SCALE GENOMIC DNA]</scope>
    <source>
        <strain evidence="2 3">S-58</strain>
    </source>
</reference>
<feature type="compositionally biased region" description="Acidic residues" evidence="1">
    <location>
        <begin position="64"/>
        <end position="75"/>
    </location>
</feature>
<dbReference type="Proteomes" id="UP001291999">
    <property type="component" value="Unassembled WGS sequence"/>
</dbReference>
<keyword evidence="3" id="KW-1185">Reference proteome</keyword>
<evidence type="ECO:0000313" key="3">
    <source>
        <dbReference type="Proteomes" id="UP001291999"/>
    </source>
</evidence>
<organism evidence="2 3">
    <name type="scientific">Nocardioides renjunii</name>
    <dbReference type="NCBI Taxonomy" id="3095075"/>
    <lineage>
        <taxon>Bacteria</taxon>
        <taxon>Bacillati</taxon>
        <taxon>Actinomycetota</taxon>
        <taxon>Actinomycetes</taxon>
        <taxon>Propionibacteriales</taxon>
        <taxon>Nocardioidaceae</taxon>
        <taxon>Nocardioides</taxon>
    </lineage>
</organism>
<dbReference type="RefSeq" id="WP_322423130.1">
    <property type="nucleotide sequence ID" value="NZ_JAXQPW010000001.1"/>
</dbReference>
<evidence type="ECO:0000313" key="2">
    <source>
        <dbReference type="EMBL" id="MDZ5660675.1"/>
    </source>
</evidence>
<accession>A0ABU5K6S9</accession>
<comment type="caution">
    <text evidence="2">The sequence shown here is derived from an EMBL/GenBank/DDBJ whole genome shotgun (WGS) entry which is preliminary data.</text>
</comment>
<evidence type="ECO:0000256" key="1">
    <source>
        <dbReference type="SAM" id="MobiDB-lite"/>
    </source>
</evidence>